<dbReference type="GO" id="GO:0008137">
    <property type="term" value="F:NADH dehydrogenase (ubiquinone) activity"/>
    <property type="evidence" value="ECO:0007669"/>
    <property type="project" value="UniProtKB-EC"/>
</dbReference>
<keyword evidence="10" id="KW-0560">Oxidoreductase</keyword>
<keyword evidence="4 8" id="KW-1133">Transmembrane helix</keyword>
<evidence type="ECO:0000256" key="9">
    <source>
        <dbReference type="SAM" id="SignalP"/>
    </source>
</evidence>
<reference evidence="10" key="1">
    <citation type="submission" date="2016-05" db="EMBL/GenBank/DDBJ databases">
        <authorList>
            <person name="Lavstsen T."/>
            <person name="Jespersen J.S."/>
        </authorList>
    </citation>
    <scope>NUCLEOTIDE SEQUENCE</scope>
</reference>
<feature type="transmembrane region" description="Helical" evidence="8">
    <location>
        <begin position="237"/>
        <end position="257"/>
    </location>
</feature>
<keyword evidence="3 6" id="KW-0812">Transmembrane</keyword>
<evidence type="ECO:0000256" key="3">
    <source>
        <dbReference type="ARBA" id="ARBA00022692"/>
    </source>
</evidence>
<evidence type="ECO:0000256" key="8">
    <source>
        <dbReference type="SAM" id="Phobius"/>
    </source>
</evidence>
<feature type="chain" id="PRO_5008522247" description="NADH-ubiquinone oxidoreductase chain 1" evidence="9">
    <location>
        <begin position="24"/>
        <end position="294"/>
    </location>
</feature>
<evidence type="ECO:0000256" key="5">
    <source>
        <dbReference type="ARBA" id="ARBA00023136"/>
    </source>
</evidence>
<feature type="transmembrane region" description="Helical" evidence="8">
    <location>
        <begin position="210"/>
        <end position="230"/>
    </location>
</feature>
<feature type="transmembrane region" description="Helical" evidence="8">
    <location>
        <begin position="277"/>
        <end position="293"/>
    </location>
</feature>
<dbReference type="InterPro" id="IPR001694">
    <property type="entry name" value="NADH_UbQ_OxRdtase_su1/FPO"/>
</dbReference>
<name>A0A1B1FKF0_9CHLO</name>
<dbReference type="InterPro" id="IPR018086">
    <property type="entry name" value="NADH_UbQ_OxRdtase_su1_CS"/>
</dbReference>
<feature type="transmembrane region" description="Helical" evidence="8">
    <location>
        <begin position="131"/>
        <end position="153"/>
    </location>
</feature>
<keyword evidence="7 10" id="KW-0496">Mitochondrion</keyword>
<dbReference type="PANTHER" id="PTHR11432:SF3">
    <property type="entry name" value="NADH-UBIQUINONE OXIDOREDUCTASE CHAIN 1"/>
    <property type="match status" value="1"/>
</dbReference>
<evidence type="ECO:0000256" key="4">
    <source>
        <dbReference type="ARBA" id="ARBA00022989"/>
    </source>
</evidence>
<keyword evidence="6" id="KW-0520">NAD</keyword>
<keyword evidence="7" id="KW-0830">Ubiquinone</keyword>
<dbReference type="GO" id="GO:0009060">
    <property type="term" value="P:aerobic respiration"/>
    <property type="evidence" value="ECO:0007669"/>
    <property type="project" value="TreeGrafter"/>
</dbReference>
<comment type="similarity">
    <text evidence="2 6">Belongs to the complex I subunit 1 family.</text>
</comment>
<evidence type="ECO:0000256" key="2">
    <source>
        <dbReference type="ARBA" id="ARBA00010535"/>
    </source>
</evidence>
<dbReference type="EC" id="7.1.1.2" evidence="7"/>
<protein>
    <recommendedName>
        <fullName evidence="7">NADH-ubiquinone oxidoreductase chain 1</fullName>
        <ecNumber evidence="7">7.1.1.2</ecNumber>
    </recommendedName>
</protein>
<feature type="signal peptide" evidence="9">
    <location>
        <begin position="1"/>
        <end position="23"/>
    </location>
</feature>
<feature type="transmembrane region" description="Helical" evidence="8">
    <location>
        <begin position="70"/>
        <end position="91"/>
    </location>
</feature>
<feature type="transmembrane region" description="Helical" evidence="8">
    <location>
        <begin position="173"/>
        <end position="190"/>
    </location>
</feature>
<dbReference type="GO" id="GO:0003954">
    <property type="term" value="F:NADH dehydrogenase activity"/>
    <property type="evidence" value="ECO:0007669"/>
    <property type="project" value="TreeGrafter"/>
</dbReference>
<proteinExistence type="inferred from homology"/>
<evidence type="ECO:0000256" key="6">
    <source>
        <dbReference type="RuleBase" id="RU000471"/>
    </source>
</evidence>
<keyword evidence="9" id="KW-0732">Signal</keyword>
<dbReference type="EMBL" id="KX232644">
    <property type="protein sequence ID" value="ANQ46440.1"/>
    <property type="molecule type" value="Genomic_DNA"/>
</dbReference>
<evidence type="ECO:0000256" key="1">
    <source>
        <dbReference type="ARBA" id="ARBA00004141"/>
    </source>
</evidence>
<evidence type="ECO:0000256" key="7">
    <source>
        <dbReference type="RuleBase" id="RU000473"/>
    </source>
</evidence>
<feature type="transmembrane region" description="Helical" evidence="8">
    <location>
        <begin position="98"/>
        <end position="119"/>
    </location>
</feature>
<accession>A0A1B1FKF0</accession>
<dbReference type="AlphaFoldDB" id="A0A1B1FKF0"/>
<dbReference type="HAMAP" id="MF_01350">
    <property type="entry name" value="NDH1_NuoH"/>
    <property type="match status" value="1"/>
</dbReference>
<evidence type="ECO:0000313" key="10">
    <source>
        <dbReference type="EMBL" id="ANQ46440.1"/>
    </source>
</evidence>
<geneLocation type="mitochondrion" evidence="10"/>
<sequence>MIFASILTLILPVLLSVAMMTLAERTVMASMQRRFGPQVSGIGGLLQPFWDGLKLGVKEPVLPDSSSAGAFSASPMISFVLSQVAWCGICISDASFQGLVIMAISSLAVYGVMLAGWASNSKYAFLGCLRSVALMVSYELSLGAALLSIGLFVTDGTGMKCLNFSEMPTTPQYAMLPLCLIFLVCILAETKRVPFDLPEAEAELVAGYNVEYSSLGFALFFIAEYANMAVMSAVASIYFLGGFSALKITALFFAFVWTRGTLPRYRYDQFMRLGWKAFLPLTLAFFAVYASFAL</sequence>
<comment type="subcellular location">
    <subcellularLocation>
        <location evidence="6">Cell membrane</location>
        <topology evidence="6">Multi-pass membrane protein</topology>
    </subcellularLocation>
    <subcellularLocation>
        <location evidence="1">Membrane</location>
        <topology evidence="1">Multi-pass membrane protein</topology>
    </subcellularLocation>
</comment>
<dbReference type="Pfam" id="PF00146">
    <property type="entry name" value="NADHdh"/>
    <property type="match status" value="1"/>
</dbReference>
<gene>
    <name evidence="10" type="primary">nad1</name>
</gene>
<keyword evidence="5 8" id="KW-0472">Membrane</keyword>
<organism evidence="10">
    <name type="scientific">Tetrabaena socialis</name>
    <dbReference type="NCBI Taxonomy" id="47790"/>
    <lineage>
        <taxon>Eukaryota</taxon>
        <taxon>Viridiplantae</taxon>
        <taxon>Chlorophyta</taxon>
        <taxon>core chlorophytes</taxon>
        <taxon>Chlorophyceae</taxon>
        <taxon>CS clade</taxon>
        <taxon>Chlamydomonadales</taxon>
        <taxon>Tetrabaenaceae</taxon>
        <taxon>Tetrabaena</taxon>
    </lineage>
</organism>
<dbReference type="PROSITE" id="PS00667">
    <property type="entry name" value="COMPLEX1_ND1_1"/>
    <property type="match status" value="1"/>
</dbReference>
<dbReference type="GO" id="GO:0005886">
    <property type="term" value="C:plasma membrane"/>
    <property type="evidence" value="ECO:0007669"/>
    <property type="project" value="UniProtKB-SubCell"/>
</dbReference>
<dbReference type="PANTHER" id="PTHR11432">
    <property type="entry name" value="NADH DEHYDROGENASE SUBUNIT 1"/>
    <property type="match status" value="1"/>
</dbReference>
<comment type="catalytic activity">
    <reaction evidence="7">
        <text>a ubiquinone + NADH + 5 H(+)(in) = a ubiquinol + NAD(+) + 4 H(+)(out)</text>
        <dbReference type="Rhea" id="RHEA:29091"/>
        <dbReference type="Rhea" id="RHEA-COMP:9565"/>
        <dbReference type="Rhea" id="RHEA-COMP:9566"/>
        <dbReference type="ChEBI" id="CHEBI:15378"/>
        <dbReference type="ChEBI" id="CHEBI:16389"/>
        <dbReference type="ChEBI" id="CHEBI:17976"/>
        <dbReference type="ChEBI" id="CHEBI:57540"/>
        <dbReference type="ChEBI" id="CHEBI:57945"/>
        <dbReference type="EC" id="7.1.1.2"/>
    </reaction>
</comment>
<dbReference type="PROSITE" id="PS00668">
    <property type="entry name" value="COMPLEX1_ND1_2"/>
    <property type="match status" value="1"/>
</dbReference>